<dbReference type="Gene3D" id="3.30.565.10">
    <property type="entry name" value="Histidine kinase-like ATPase, C-terminal domain"/>
    <property type="match status" value="1"/>
</dbReference>
<reference evidence="13 14" key="1">
    <citation type="journal article" date="2015" name="Stand. Genomic Sci.">
        <title>Genomic Encyclopedia of Bacterial and Archaeal Type Strains, Phase III: the genomes of soil and plant-associated and newly described type strains.</title>
        <authorList>
            <person name="Whitman W.B."/>
            <person name="Woyke T."/>
            <person name="Klenk H.P."/>
            <person name="Zhou Y."/>
            <person name="Lilburn T.G."/>
            <person name="Beck B.J."/>
            <person name="De Vos P."/>
            <person name="Vandamme P."/>
            <person name="Eisen J.A."/>
            <person name="Garrity G."/>
            <person name="Hugenholtz P."/>
            <person name="Kyrpides N.C."/>
        </authorList>
    </citation>
    <scope>NUCLEOTIDE SEQUENCE [LARGE SCALE GENOMIC DNA]</scope>
    <source>
        <strain evidence="13 14">CECT 7306</strain>
    </source>
</reference>
<dbReference type="InParanoid" id="A0A3N1HMK0"/>
<keyword evidence="7" id="KW-0067">ATP-binding</keyword>
<dbReference type="Pfam" id="PF02518">
    <property type="entry name" value="HATPase_c"/>
    <property type="match status" value="1"/>
</dbReference>
<dbReference type="Gene3D" id="1.20.5.1930">
    <property type="match status" value="1"/>
</dbReference>
<evidence type="ECO:0000313" key="13">
    <source>
        <dbReference type="EMBL" id="ROP43757.1"/>
    </source>
</evidence>
<name>A0A3N1HMK0_9ACTN</name>
<dbReference type="Pfam" id="PF07730">
    <property type="entry name" value="HisKA_3"/>
    <property type="match status" value="1"/>
</dbReference>
<evidence type="ECO:0000256" key="10">
    <source>
        <dbReference type="SAM" id="Phobius"/>
    </source>
</evidence>
<proteinExistence type="predicted"/>
<keyword evidence="6 13" id="KW-0418">Kinase</keyword>
<dbReference type="InterPro" id="IPR036890">
    <property type="entry name" value="HATPase_C_sf"/>
</dbReference>
<evidence type="ECO:0000256" key="3">
    <source>
        <dbReference type="ARBA" id="ARBA00022553"/>
    </source>
</evidence>
<keyword evidence="10" id="KW-0472">Membrane</keyword>
<dbReference type="SUPFAM" id="SSF55874">
    <property type="entry name" value="ATPase domain of HSP90 chaperone/DNA topoisomerase II/histidine kinase"/>
    <property type="match status" value="1"/>
</dbReference>
<evidence type="ECO:0000256" key="1">
    <source>
        <dbReference type="ARBA" id="ARBA00000085"/>
    </source>
</evidence>
<feature type="transmembrane region" description="Helical" evidence="10">
    <location>
        <begin position="140"/>
        <end position="160"/>
    </location>
</feature>
<dbReference type="PANTHER" id="PTHR24421">
    <property type="entry name" value="NITRATE/NITRITE SENSOR PROTEIN NARX-RELATED"/>
    <property type="match status" value="1"/>
</dbReference>
<sequence length="466" mass="48041">MARPAAAPAADVPPGAPAAAAWVRPAPGRRGLLVDAGYAAVAVLACVLGLELTRAVAGMAAQLPQEVPGRVEDVAWTVLVALPLAVRRRLPLTAMVVSAGAFIGLGERYPASASTFTLNLTLFLVLLSGTAWARDRRRLAGVWVVVLVAMAGWYLLRVVLLPADVPATSSALVGLTALINVLYFAGALLGGRALWRAARDRDALARTAAELRREQGRTARAAVVAERLRIARELHDVVAHHVSTTGVQAAAARRVLERGPADEAALARATGALRQVEGSSRDAVAEMRDLLGVLRDPGEGARAGDGPAPAPERPQPSAQDLPALVEEVRARGLDVRLAVVGTPATLPATTGTTVHRLVQEALANVVRHSAAAGARVVVRWVAADGATPGHVEVEVVDDGPARTGTSGSGLGHRGMAERAALVGGAVETGRRPGGGYRVLARYPLVRAAGPVDRAVGDAAARPGVPA</sequence>
<comment type="catalytic activity">
    <reaction evidence="1">
        <text>ATP + protein L-histidine = ADP + protein N-phospho-L-histidine.</text>
        <dbReference type="EC" id="2.7.13.3"/>
    </reaction>
</comment>
<dbReference type="PANTHER" id="PTHR24421:SF10">
    <property type="entry name" value="NITRATE_NITRITE SENSOR PROTEIN NARQ"/>
    <property type="match status" value="1"/>
</dbReference>
<dbReference type="CDD" id="cd16917">
    <property type="entry name" value="HATPase_UhpB-NarQ-NarX-like"/>
    <property type="match status" value="1"/>
</dbReference>
<evidence type="ECO:0000313" key="14">
    <source>
        <dbReference type="Proteomes" id="UP000276232"/>
    </source>
</evidence>
<comment type="caution">
    <text evidence="13">The sequence shown here is derived from an EMBL/GenBank/DDBJ whole genome shotgun (WGS) entry which is preliminary data.</text>
</comment>
<dbReference type="InterPro" id="IPR003594">
    <property type="entry name" value="HATPase_dom"/>
</dbReference>
<evidence type="ECO:0000256" key="8">
    <source>
        <dbReference type="ARBA" id="ARBA00023012"/>
    </source>
</evidence>
<keyword evidence="4" id="KW-0808">Transferase</keyword>
<keyword evidence="10" id="KW-1133">Transmembrane helix</keyword>
<keyword evidence="3" id="KW-0597">Phosphoprotein</keyword>
<evidence type="ECO:0000256" key="7">
    <source>
        <dbReference type="ARBA" id="ARBA00022840"/>
    </source>
</evidence>
<feature type="transmembrane region" description="Helical" evidence="10">
    <location>
        <begin position="172"/>
        <end position="191"/>
    </location>
</feature>
<keyword evidence="14" id="KW-1185">Reference proteome</keyword>
<evidence type="ECO:0000256" key="5">
    <source>
        <dbReference type="ARBA" id="ARBA00022741"/>
    </source>
</evidence>
<feature type="domain" description="Histidine kinase/HSP90-like ATPase" evidence="11">
    <location>
        <begin position="352"/>
        <end position="444"/>
    </location>
</feature>
<keyword evidence="10" id="KW-0812">Transmembrane</keyword>
<feature type="transmembrane region" description="Helical" evidence="10">
    <location>
        <begin position="112"/>
        <end position="133"/>
    </location>
</feature>
<evidence type="ECO:0000256" key="2">
    <source>
        <dbReference type="ARBA" id="ARBA00012438"/>
    </source>
</evidence>
<dbReference type="InterPro" id="IPR050482">
    <property type="entry name" value="Sensor_HK_TwoCompSys"/>
</dbReference>
<feature type="transmembrane region" description="Helical" evidence="10">
    <location>
        <begin position="32"/>
        <end position="50"/>
    </location>
</feature>
<gene>
    <name evidence="13" type="ORF">EDC03_1351</name>
</gene>
<evidence type="ECO:0000256" key="9">
    <source>
        <dbReference type="SAM" id="MobiDB-lite"/>
    </source>
</evidence>
<keyword evidence="5" id="KW-0547">Nucleotide-binding</keyword>
<keyword evidence="8" id="KW-0902">Two-component regulatory system</keyword>
<dbReference type="AlphaFoldDB" id="A0A3N1HMK0"/>
<dbReference type="GO" id="GO:0000155">
    <property type="term" value="F:phosphorelay sensor kinase activity"/>
    <property type="evidence" value="ECO:0007669"/>
    <property type="project" value="InterPro"/>
</dbReference>
<dbReference type="InterPro" id="IPR011712">
    <property type="entry name" value="Sig_transdc_His_kin_sub3_dim/P"/>
</dbReference>
<dbReference type="GO" id="GO:0046983">
    <property type="term" value="F:protein dimerization activity"/>
    <property type="evidence" value="ECO:0007669"/>
    <property type="project" value="InterPro"/>
</dbReference>
<evidence type="ECO:0000256" key="6">
    <source>
        <dbReference type="ARBA" id="ARBA00022777"/>
    </source>
</evidence>
<feature type="domain" description="Signal transduction histidine kinase subgroup 3 dimerisation and phosphoacceptor" evidence="12">
    <location>
        <begin position="226"/>
        <end position="297"/>
    </location>
</feature>
<dbReference type="RefSeq" id="WP_123379459.1">
    <property type="nucleotide sequence ID" value="NZ_RJKN01000003.1"/>
</dbReference>
<protein>
    <recommendedName>
        <fullName evidence="2">histidine kinase</fullName>
        <ecNumber evidence="2">2.7.13.3</ecNumber>
    </recommendedName>
</protein>
<dbReference type="GO" id="GO:0005524">
    <property type="term" value="F:ATP binding"/>
    <property type="evidence" value="ECO:0007669"/>
    <property type="project" value="UniProtKB-KW"/>
</dbReference>
<dbReference type="OrthoDB" id="227596at2"/>
<evidence type="ECO:0000256" key="4">
    <source>
        <dbReference type="ARBA" id="ARBA00022679"/>
    </source>
</evidence>
<dbReference type="GO" id="GO:0016020">
    <property type="term" value="C:membrane"/>
    <property type="evidence" value="ECO:0007669"/>
    <property type="project" value="InterPro"/>
</dbReference>
<evidence type="ECO:0000259" key="12">
    <source>
        <dbReference type="Pfam" id="PF07730"/>
    </source>
</evidence>
<dbReference type="EC" id="2.7.13.3" evidence="2"/>
<dbReference type="Proteomes" id="UP000276232">
    <property type="component" value="Unassembled WGS sequence"/>
</dbReference>
<dbReference type="EMBL" id="RJKN01000003">
    <property type="protein sequence ID" value="ROP43757.1"/>
    <property type="molecule type" value="Genomic_DNA"/>
</dbReference>
<evidence type="ECO:0000259" key="11">
    <source>
        <dbReference type="Pfam" id="PF02518"/>
    </source>
</evidence>
<feature type="region of interest" description="Disordered" evidence="9">
    <location>
        <begin position="295"/>
        <end position="318"/>
    </location>
</feature>
<organism evidence="13 14">
    <name type="scientific">Pseudokineococcus lusitanus</name>
    <dbReference type="NCBI Taxonomy" id="763993"/>
    <lineage>
        <taxon>Bacteria</taxon>
        <taxon>Bacillati</taxon>
        <taxon>Actinomycetota</taxon>
        <taxon>Actinomycetes</taxon>
        <taxon>Kineosporiales</taxon>
        <taxon>Kineosporiaceae</taxon>
        <taxon>Pseudokineococcus</taxon>
    </lineage>
</organism>
<accession>A0A3N1HMK0</accession>